<gene>
    <name evidence="2" type="ORF">D7U36_03055</name>
</gene>
<dbReference type="Proteomes" id="UP000279336">
    <property type="component" value="Unassembled WGS sequence"/>
</dbReference>
<evidence type="ECO:0000313" key="3">
    <source>
        <dbReference type="Proteomes" id="UP000279336"/>
    </source>
</evidence>
<name>A0A8B3FU09_9ACTN</name>
<evidence type="ECO:0000313" key="2">
    <source>
        <dbReference type="EMBL" id="RLP12252.1"/>
    </source>
</evidence>
<reference evidence="2 3" key="1">
    <citation type="submission" date="2018-10" db="EMBL/GenBank/DDBJ databases">
        <title>Propionibacterium australiense Genome Sequencing and Assembly.</title>
        <authorList>
            <person name="Bernier A.-M."/>
            <person name="Bernard K."/>
        </authorList>
    </citation>
    <scope>NUCLEOTIDE SEQUENCE [LARGE SCALE GENOMIC DNA]</scope>
    <source>
        <strain evidence="2 3">NML98A078</strain>
    </source>
</reference>
<evidence type="ECO:0000256" key="1">
    <source>
        <dbReference type="SAM" id="MobiDB-lite"/>
    </source>
</evidence>
<feature type="region of interest" description="Disordered" evidence="1">
    <location>
        <begin position="60"/>
        <end position="81"/>
    </location>
</feature>
<comment type="caution">
    <text evidence="2">The sequence shown here is derived from an EMBL/GenBank/DDBJ whole genome shotgun (WGS) entry which is preliminary data.</text>
</comment>
<dbReference type="EMBL" id="RCIW01000003">
    <property type="protein sequence ID" value="RLP12252.1"/>
    <property type="molecule type" value="Genomic_DNA"/>
</dbReference>
<sequence length="280" mass="30636">MTTPRPQAPWSCPICGRPTEGPADALAHGREKHPAVLPAALTIAQRLDLIATLADEAQLTVGHPNPDGPQQTRRGHAPAGRAPADLAAIDLAAPADDDHPDRPLSLLVECSRLCWDATPLDVHQAHPQPDPPCTLATEARWLAGFWPAAQPWLDLVDYDWIEDNTRAILARLAAATRTRPRPVHHCPACGEPLADAAGGWLWCRACGAEHPGPERLAEQWRRKPPMATADLAAALHINPNRIHTWRWRGLIEPDHTEAGVTYWRPLDVIALLWPETLEAA</sequence>
<proteinExistence type="predicted"/>
<dbReference type="AlphaFoldDB" id="A0A8B3FU09"/>
<dbReference type="RefSeq" id="WP_121587957.1">
    <property type="nucleotide sequence ID" value="NZ_RCIW01000003.1"/>
</dbReference>
<protein>
    <submittedName>
        <fullName evidence="2">Uncharacterized protein</fullName>
    </submittedName>
</protein>
<accession>A0A8B3FU09</accession>
<organism evidence="2 3">
    <name type="scientific">Propionibacterium australiense</name>
    <dbReference type="NCBI Taxonomy" id="119981"/>
    <lineage>
        <taxon>Bacteria</taxon>
        <taxon>Bacillati</taxon>
        <taxon>Actinomycetota</taxon>
        <taxon>Actinomycetes</taxon>
        <taxon>Propionibacteriales</taxon>
        <taxon>Propionibacteriaceae</taxon>
        <taxon>Propionibacterium</taxon>
    </lineage>
</organism>